<reference evidence="1 2" key="1">
    <citation type="journal article" date="2013" name="Genome Announc.">
        <title>Complete Genome Sequence of Leifsonia xyli subsp. cynodontis Strain DSM46306, a Gram-Positive Bacterial Pathogen of Grasses.</title>
        <authorList>
            <person name="Monteiro-Vitorello C.B."/>
            <person name="Zerillo M.M."/>
            <person name="Van Sluys M.A."/>
            <person name="Camargo L.E."/>
            <person name="Kitajima J.P."/>
        </authorList>
    </citation>
    <scope>NUCLEOTIDE SEQUENCE [LARGE SCALE GENOMIC DNA]</scope>
    <source>
        <strain evidence="1 2">DSM 46306</strain>
    </source>
</reference>
<evidence type="ECO:0000313" key="1">
    <source>
        <dbReference type="EMBL" id="AGW40298.1"/>
    </source>
</evidence>
<proteinExistence type="predicted"/>
<keyword evidence="2" id="KW-1185">Reference proteome</keyword>
<dbReference type="Proteomes" id="UP000016743">
    <property type="component" value="Chromosome"/>
</dbReference>
<sequence>MLGIVLRFLVDSYLSSRESTRSASGFAAGLTGRAVLQRGVCENHLADGVSADGTGLARSPVNTEAGLLLGLEFRGGEAVSTGERLPERRLDGGIEPIEFVIGQSGGLEGGHLRDMQDLVGVGVADSGDEALVAEDAFDLGTTLFGEDGGENVPCECGVERIGSEPGDAGDLGGIADHGDRQALLGAGLCDVESAPVLQHQAGRQRSLRRSAGGCWRRTLTPADPARAGEVDDEV</sequence>
<name>U3PA22_LEIXC</name>
<protein>
    <submittedName>
        <fullName evidence="1">Uncharacterized protein</fullName>
    </submittedName>
</protein>
<gene>
    <name evidence="1" type="ORF">O159_00140</name>
</gene>
<accession>U3PA22</accession>
<dbReference type="KEGG" id="lxy:O159_00140"/>
<dbReference type="STRING" id="1389489.O159_00140"/>
<evidence type="ECO:0000313" key="2">
    <source>
        <dbReference type="Proteomes" id="UP000016743"/>
    </source>
</evidence>
<dbReference type="AlphaFoldDB" id="U3PA22"/>
<dbReference type="EMBL" id="CP006734">
    <property type="protein sequence ID" value="AGW40298.1"/>
    <property type="molecule type" value="Genomic_DNA"/>
</dbReference>
<organism evidence="1 2">
    <name type="scientific">Leifsonia xyli subsp. cynodontis DSM 46306</name>
    <dbReference type="NCBI Taxonomy" id="1389489"/>
    <lineage>
        <taxon>Bacteria</taxon>
        <taxon>Bacillati</taxon>
        <taxon>Actinomycetota</taxon>
        <taxon>Actinomycetes</taxon>
        <taxon>Micrococcales</taxon>
        <taxon>Microbacteriaceae</taxon>
        <taxon>Leifsonia</taxon>
    </lineage>
</organism>
<dbReference type="HOGENOM" id="CLU_1183860_0_0_11"/>